<keyword evidence="2" id="KW-1185">Reference proteome</keyword>
<dbReference type="EMBL" id="KN042434">
    <property type="protein sequence ID" value="KFH61968.1"/>
    <property type="molecule type" value="Genomic_DNA"/>
</dbReference>
<dbReference type="AlphaFoldDB" id="A0A086TJ41"/>
<protein>
    <submittedName>
        <fullName evidence="1">Uncharacterized protein</fullName>
    </submittedName>
</protein>
<reference evidence="1 2" key="1">
    <citation type="submission" date="2011-02" db="EMBL/GenBank/DDBJ databases">
        <title>The Genome Sequence of Mortierella verticillata NRRL 6337.</title>
        <authorList>
            <consortium name="The Broad Institute Genome Sequencing Platform"/>
            <person name="Russ C."/>
            <person name="Cuomo C."/>
            <person name="Burger G."/>
            <person name="Gray M.W."/>
            <person name="Holland P.W.H."/>
            <person name="King N."/>
            <person name="Lang F.B.F."/>
            <person name="Roger A.J."/>
            <person name="Ruiz-Trillo I."/>
            <person name="Young S.K."/>
            <person name="Zeng Q."/>
            <person name="Gargeya S."/>
            <person name="Alvarado L."/>
            <person name="Berlin A."/>
            <person name="Chapman S.B."/>
            <person name="Chen Z."/>
            <person name="Freedman E."/>
            <person name="Gellesch M."/>
            <person name="Goldberg J."/>
            <person name="Griggs A."/>
            <person name="Gujja S."/>
            <person name="Heilman E."/>
            <person name="Heiman D."/>
            <person name="Howarth C."/>
            <person name="Mehta T."/>
            <person name="Neiman D."/>
            <person name="Pearson M."/>
            <person name="Roberts A."/>
            <person name="Saif S."/>
            <person name="Shea T."/>
            <person name="Shenoy N."/>
            <person name="Sisk P."/>
            <person name="Stolte C."/>
            <person name="Sykes S."/>
            <person name="White J."/>
            <person name="Yandava C."/>
            <person name="Haas B."/>
            <person name="Nusbaum C."/>
            <person name="Birren B."/>
        </authorList>
    </citation>
    <scope>NUCLEOTIDE SEQUENCE [LARGE SCALE GENOMIC DNA]</scope>
    <source>
        <strain evidence="1 2">NRRL 6337</strain>
    </source>
</reference>
<gene>
    <name evidence="1" type="ORF">MVEG_12122</name>
</gene>
<accession>A0A086TJ41</accession>
<evidence type="ECO:0000313" key="2">
    <source>
        <dbReference type="Proteomes" id="UP000243308"/>
    </source>
</evidence>
<dbReference type="Proteomes" id="UP000243308">
    <property type="component" value="Unassembled WGS sequence"/>
</dbReference>
<name>A0A086TJ41_9FUNG</name>
<organism evidence="1 2">
    <name type="scientific">Podila verticillata NRRL 6337</name>
    <dbReference type="NCBI Taxonomy" id="1069443"/>
    <lineage>
        <taxon>Eukaryota</taxon>
        <taxon>Fungi</taxon>
        <taxon>Fungi incertae sedis</taxon>
        <taxon>Mucoromycota</taxon>
        <taxon>Mortierellomycotina</taxon>
        <taxon>Mortierellomycetes</taxon>
        <taxon>Mortierellales</taxon>
        <taxon>Mortierellaceae</taxon>
        <taxon>Podila</taxon>
    </lineage>
</organism>
<evidence type="ECO:0000313" key="1">
    <source>
        <dbReference type="EMBL" id="KFH61968.1"/>
    </source>
</evidence>
<proteinExistence type="predicted"/>
<sequence>MGVLPWGCAGLQIFQGEIGEIPRPNVTVNELGLPVEAQQGTLYGGVMSFSEKSINNLEQ</sequence>